<keyword evidence="3" id="KW-1185">Reference proteome</keyword>
<proteinExistence type="predicted"/>
<name>A0ABY5AJ86_9ACTO</name>
<protein>
    <submittedName>
        <fullName evidence="2">Metallopeptidase family protein</fullName>
    </submittedName>
</protein>
<dbReference type="Proteomes" id="UP001056109">
    <property type="component" value="Chromosome"/>
</dbReference>
<feature type="region of interest" description="Disordered" evidence="1">
    <location>
        <begin position="1"/>
        <end position="20"/>
    </location>
</feature>
<dbReference type="CDD" id="cd12954">
    <property type="entry name" value="MMP_TTHA0227_like_1"/>
    <property type="match status" value="1"/>
</dbReference>
<dbReference type="EMBL" id="CP099547">
    <property type="protein sequence ID" value="USR80254.1"/>
    <property type="molecule type" value="Genomic_DNA"/>
</dbReference>
<reference evidence="2" key="1">
    <citation type="submission" date="2022-06" db="EMBL/GenBank/DDBJ databases">
        <title>Complete Genome Sequence of Arcanobacterium pinnipediorum strain DSM 28752 isolated from a harbour seal.</title>
        <authorList>
            <person name="Borowiak M."/>
            <person name="Kreitlow A."/>
            <person name="Alssahen M."/>
            <person name="Malorny B."/>
            <person name="Laemmler C."/>
            <person name="Prenger-Berninghoff E."/>
            <person name="Siebert U."/>
            <person name="Ploetz M."/>
            <person name="Abdulmawjood A."/>
        </authorList>
    </citation>
    <scope>NUCLEOTIDE SEQUENCE</scope>
    <source>
        <strain evidence="2">DSM 28752</strain>
    </source>
</reference>
<dbReference type="SUPFAM" id="SSF55486">
    <property type="entry name" value="Metalloproteases ('zincins'), catalytic domain"/>
    <property type="match status" value="1"/>
</dbReference>
<dbReference type="Gene3D" id="3.30.2010.20">
    <property type="match status" value="1"/>
</dbReference>
<evidence type="ECO:0000313" key="2">
    <source>
        <dbReference type="EMBL" id="USR80254.1"/>
    </source>
</evidence>
<sequence>MTLPKRAHGRRRDRHGRGIRGPILDLDSPAYRTRAQKFDDILAWELNAFRTYLGSRLNRYDFAVIDVPPTDPAPWEDGIPLARFLPFERPSKILGRIVFYRLPMTMAALSEDDPRAFIHDVMVSQIATALNIDPNDIDFIGKI</sequence>
<organism evidence="2 3">
    <name type="scientific">Arcanobacterium pinnipediorum</name>
    <dbReference type="NCBI Taxonomy" id="1503041"/>
    <lineage>
        <taxon>Bacteria</taxon>
        <taxon>Bacillati</taxon>
        <taxon>Actinomycetota</taxon>
        <taxon>Actinomycetes</taxon>
        <taxon>Actinomycetales</taxon>
        <taxon>Actinomycetaceae</taxon>
        <taxon>Arcanobacterium</taxon>
    </lineage>
</organism>
<gene>
    <name evidence="2" type="ORF">NG665_06985</name>
</gene>
<evidence type="ECO:0000313" key="3">
    <source>
        <dbReference type="Proteomes" id="UP001056109"/>
    </source>
</evidence>
<dbReference type="RefSeq" id="WP_252674101.1">
    <property type="nucleotide sequence ID" value="NZ_CP099547.1"/>
</dbReference>
<feature type="compositionally biased region" description="Basic residues" evidence="1">
    <location>
        <begin position="1"/>
        <end position="18"/>
    </location>
</feature>
<dbReference type="InterPro" id="IPR038555">
    <property type="entry name" value="Zincin_1_sf"/>
</dbReference>
<accession>A0ABY5AJ86</accession>
<evidence type="ECO:0000256" key="1">
    <source>
        <dbReference type="SAM" id="MobiDB-lite"/>
    </source>
</evidence>